<organism evidence="1 2">
    <name type="scientific">Actinosynnema mirum (strain ATCC 29888 / DSM 43827 / JCM 3225 / NBRC 14064 / NCIMB 13271 / NRRL B-12336 / IMRU 3971 / 101)</name>
    <dbReference type="NCBI Taxonomy" id="446462"/>
    <lineage>
        <taxon>Bacteria</taxon>
        <taxon>Bacillati</taxon>
        <taxon>Actinomycetota</taxon>
        <taxon>Actinomycetes</taxon>
        <taxon>Pseudonocardiales</taxon>
        <taxon>Pseudonocardiaceae</taxon>
        <taxon>Actinosynnema</taxon>
    </lineage>
</organism>
<evidence type="ECO:0000313" key="2">
    <source>
        <dbReference type="Proteomes" id="UP000002213"/>
    </source>
</evidence>
<dbReference type="HOGENOM" id="CLU_3323515_0_0_11"/>
<reference evidence="1 2" key="1">
    <citation type="journal article" date="2009" name="Stand. Genomic Sci.">
        <title>Complete genome sequence of Actinosynnema mirum type strain (101).</title>
        <authorList>
            <person name="Land M."/>
            <person name="Lapidus A."/>
            <person name="Mayilraj S."/>
            <person name="Chen F."/>
            <person name="Copeland A."/>
            <person name="Del Rio T.G."/>
            <person name="Nolan M."/>
            <person name="Lucas S."/>
            <person name="Tice H."/>
            <person name="Cheng J.F."/>
            <person name="Chertkov O."/>
            <person name="Bruce D."/>
            <person name="Goodwin L."/>
            <person name="Pitluck S."/>
            <person name="Rohde M."/>
            <person name="Goker M."/>
            <person name="Pati A."/>
            <person name="Ivanova N."/>
            <person name="Mavromatis K."/>
            <person name="Chen A."/>
            <person name="Palaniappan K."/>
            <person name="Hauser L."/>
            <person name="Chang Y.J."/>
            <person name="Jeffries C.C."/>
            <person name="Brettin T."/>
            <person name="Detter J.C."/>
            <person name="Han C."/>
            <person name="Chain P."/>
            <person name="Tindall B.J."/>
            <person name="Bristow J."/>
            <person name="Eisen J.A."/>
            <person name="Markowitz V."/>
            <person name="Hugenholtz P."/>
            <person name="Kyrpides N.C."/>
            <person name="Klenk H.P."/>
        </authorList>
    </citation>
    <scope>NUCLEOTIDE SEQUENCE [LARGE SCALE GENOMIC DNA]</scope>
    <source>
        <strain evidence="2">ATCC 29888 / DSM 43827 / JCM 3225 / NBRC 14064 / NCIMB 13271 / NRRL B-12336 / IMRU 3971 / 101</strain>
    </source>
</reference>
<accession>C6WS78</accession>
<gene>
    <name evidence="1" type="ordered locus">Amir_5076</name>
</gene>
<keyword evidence="2" id="KW-1185">Reference proteome</keyword>
<protein>
    <submittedName>
        <fullName evidence="1">Uncharacterized protein</fullName>
    </submittedName>
</protein>
<dbReference type="EMBL" id="CP001630">
    <property type="protein sequence ID" value="ACU38898.1"/>
    <property type="molecule type" value="Genomic_DNA"/>
</dbReference>
<name>C6WS78_ACTMD</name>
<sequence>MVVLAVVLLGLLLTAVALVPARTTLEIGPVRIARTHLA</sequence>
<proteinExistence type="predicted"/>
<evidence type="ECO:0000313" key="1">
    <source>
        <dbReference type="EMBL" id="ACU38898.1"/>
    </source>
</evidence>
<dbReference type="KEGG" id="ami:Amir_5076"/>
<dbReference type="Proteomes" id="UP000002213">
    <property type="component" value="Chromosome"/>
</dbReference>
<dbReference type="AlphaFoldDB" id="C6WS78"/>